<dbReference type="EC" id="1.2.1.27" evidence="1"/>
<dbReference type="PROSITE" id="PS00070">
    <property type="entry name" value="ALDEHYDE_DEHYDR_CYS"/>
    <property type="match status" value="1"/>
</dbReference>
<evidence type="ECO:0000259" key="4">
    <source>
        <dbReference type="Pfam" id="PF00171"/>
    </source>
</evidence>
<accession>A0AAD1E5Q3</accession>
<dbReference type="NCBIfam" id="TIGR01722">
    <property type="entry name" value="MMSDH"/>
    <property type="match status" value="1"/>
</dbReference>
<dbReference type="InterPro" id="IPR015590">
    <property type="entry name" value="Aldehyde_DH_dom"/>
</dbReference>
<dbReference type="GO" id="GO:0004491">
    <property type="term" value="F:methylmalonate-semialdehyde dehydrogenase (acylating, NAD) activity"/>
    <property type="evidence" value="ECO:0007669"/>
    <property type="project" value="UniProtKB-EC"/>
</dbReference>
<dbReference type="Proteomes" id="UP000280455">
    <property type="component" value="Chromosome"/>
</dbReference>
<reference evidence="5 6" key="1">
    <citation type="submission" date="2018-03" db="EMBL/GenBank/DDBJ databases">
        <title>Diversity of phytobeneficial traits revealed by whole-genome analysis of worldwide-isolated phenazine-producing Pseudomonas spp.</title>
        <authorList>
            <person name="Biessy A."/>
            <person name="Novinscak A."/>
            <person name="Blom J."/>
            <person name="Leger G."/>
            <person name="Thomashow L.S."/>
            <person name="Cazorla F.M."/>
            <person name="Josic D."/>
            <person name="Filion M."/>
        </authorList>
    </citation>
    <scope>NUCLEOTIDE SEQUENCE [LARGE SCALE GENOMIC DNA]</scope>
    <source>
        <strain evidence="5 6">ChPhzS24</strain>
    </source>
</reference>
<protein>
    <recommendedName>
        <fullName evidence="1">methylmalonate-semialdehyde dehydrogenase (CoA acylating)</fullName>
        <ecNumber evidence="1">1.2.1.27</ecNumber>
    </recommendedName>
</protein>
<dbReference type="PANTHER" id="PTHR43866:SF4">
    <property type="entry name" value="MALONATE-SEMIALDEHYDE DEHYDROGENASE"/>
    <property type="match status" value="1"/>
</dbReference>
<dbReference type="PANTHER" id="PTHR43866">
    <property type="entry name" value="MALONATE-SEMIALDEHYDE DEHYDROGENASE"/>
    <property type="match status" value="1"/>
</dbReference>
<feature type="domain" description="Aldehyde dehydrogenase" evidence="4">
    <location>
        <begin position="18"/>
        <end position="479"/>
    </location>
</feature>
<evidence type="ECO:0000256" key="3">
    <source>
        <dbReference type="ARBA" id="ARBA00023027"/>
    </source>
</evidence>
<gene>
    <name evidence="5" type="ORF">C4K07_2482</name>
</gene>
<evidence type="ECO:0000313" key="5">
    <source>
        <dbReference type="EMBL" id="AZE29267.1"/>
    </source>
</evidence>
<dbReference type="AlphaFoldDB" id="A0AAD1E5Q3"/>
<evidence type="ECO:0000256" key="1">
    <source>
        <dbReference type="ARBA" id="ARBA00013048"/>
    </source>
</evidence>
<dbReference type="Gene3D" id="3.40.605.10">
    <property type="entry name" value="Aldehyde Dehydrogenase, Chain A, domain 1"/>
    <property type="match status" value="1"/>
</dbReference>
<dbReference type="EMBL" id="CP027750">
    <property type="protein sequence ID" value="AZE29267.1"/>
    <property type="molecule type" value="Genomic_DNA"/>
</dbReference>
<dbReference type="InterPro" id="IPR016163">
    <property type="entry name" value="Ald_DH_C"/>
</dbReference>
<dbReference type="InterPro" id="IPR016160">
    <property type="entry name" value="Ald_DH_CS_CYS"/>
</dbReference>
<evidence type="ECO:0000256" key="2">
    <source>
        <dbReference type="ARBA" id="ARBA00023002"/>
    </source>
</evidence>
<keyword evidence="3" id="KW-0520">NAD</keyword>
<dbReference type="RefSeq" id="WP_124301419.1">
    <property type="nucleotide sequence ID" value="NZ_CP027750.1"/>
</dbReference>
<dbReference type="Gene3D" id="3.40.309.10">
    <property type="entry name" value="Aldehyde Dehydrogenase, Chain A, domain 2"/>
    <property type="match status" value="1"/>
</dbReference>
<dbReference type="Pfam" id="PF00171">
    <property type="entry name" value="Aldedh"/>
    <property type="match status" value="1"/>
</dbReference>
<dbReference type="InterPro" id="IPR010061">
    <property type="entry name" value="MeMal-semiAld_DH"/>
</dbReference>
<dbReference type="SUPFAM" id="SSF53720">
    <property type="entry name" value="ALDH-like"/>
    <property type="match status" value="1"/>
</dbReference>
<dbReference type="GO" id="GO:0006210">
    <property type="term" value="P:thymine catabolic process"/>
    <property type="evidence" value="ECO:0007669"/>
    <property type="project" value="TreeGrafter"/>
</dbReference>
<dbReference type="FunFam" id="3.40.309.10:FF:000002">
    <property type="entry name" value="Methylmalonate-semialdehyde dehydrogenase (Acylating)"/>
    <property type="match status" value="1"/>
</dbReference>
<dbReference type="CDD" id="cd07085">
    <property type="entry name" value="ALDH_F6_MMSDH"/>
    <property type="match status" value="1"/>
</dbReference>
<sequence>MSDAPVIGHYIDGQVQGSGERFANVFNPATGRVQARVALASQKTVDDAVASAMKAFPAWSEQSALRRSRVMFKFKELLDQHHNELAEIITREHGKVLSDARGEVTRGIEIVEFACGAPSLLKTDFSDNIGGGIDNWNLRQPLGVCAGVTPFNFPVMVPLWMIPLALVSGNCFILKPSERDPSASLLMARLLTQAGLPEGVFNVVQGDKAAVDGLLQHPDIEAISFVGSTPIAEYIHQQATSRGKRVQALGGAKNHMIVMPDADLDQAADALIGAAYGSAGERCMAISIAVAVGEVGDRLIEKLRPRIDQLKIGNGMQGDSDMGPLVTAEHKAKVEGFIDQGVAQGAQLLVDGRGFKVPGAEQGFFVGATLFDGVTTEMSIYQEEIFGPVLGIVRVADFASAVALINAHEFGNGVSCFTSDGGVARAFARNIKVGMVGINVPIPVPMAWHSFGGWKRSLFGDHHAYGEEGLRFYSRYKSVMQRWPDSIAKGPEFSMPTAK</sequence>
<organism evidence="5 6">
    <name type="scientific">Pseudomonas chlororaphis subsp. aureofaciens</name>
    <dbReference type="NCBI Taxonomy" id="587851"/>
    <lineage>
        <taxon>Bacteria</taxon>
        <taxon>Pseudomonadati</taxon>
        <taxon>Pseudomonadota</taxon>
        <taxon>Gammaproteobacteria</taxon>
        <taxon>Pseudomonadales</taxon>
        <taxon>Pseudomonadaceae</taxon>
        <taxon>Pseudomonas</taxon>
    </lineage>
</organism>
<dbReference type="GO" id="GO:0006574">
    <property type="term" value="P:L-valine catabolic process"/>
    <property type="evidence" value="ECO:0007669"/>
    <property type="project" value="TreeGrafter"/>
</dbReference>
<dbReference type="InterPro" id="IPR016162">
    <property type="entry name" value="Ald_DH_N"/>
</dbReference>
<proteinExistence type="predicted"/>
<name>A0AAD1E5Q3_9PSED</name>
<dbReference type="FunFam" id="3.40.605.10:FF:000003">
    <property type="entry name" value="Methylmalonate-semialdehyde dehydrogenase [acylating]"/>
    <property type="match status" value="1"/>
</dbReference>
<keyword evidence="2 5" id="KW-0560">Oxidoreductase</keyword>
<dbReference type="InterPro" id="IPR016161">
    <property type="entry name" value="Ald_DH/histidinol_DH"/>
</dbReference>
<evidence type="ECO:0000313" key="6">
    <source>
        <dbReference type="Proteomes" id="UP000280455"/>
    </source>
</evidence>